<accession>A0A165QWA6</accession>
<dbReference type="EMBL" id="KV425882">
    <property type="protein sequence ID" value="KZW04157.1"/>
    <property type="molecule type" value="Genomic_DNA"/>
</dbReference>
<keyword evidence="2" id="KW-0812">Transmembrane</keyword>
<evidence type="ECO:0000313" key="5">
    <source>
        <dbReference type="Proteomes" id="UP000077266"/>
    </source>
</evidence>
<keyword evidence="3" id="KW-0732">Signal</keyword>
<feature type="chain" id="PRO_5007865388" description="Thioredoxin-like fold domain-containing protein" evidence="3">
    <location>
        <begin position="17"/>
        <end position="348"/>
    </location>
</feature>
<feature type="region of interest" description="Disordered" evidence="1">
    <location>
        <begin position="287"/>
        <end position="348"/>
    </location>
</feature>
<feature type="signal peptide" evidence="3">
    <location>
        <begin position="1"/>
        <end position="16"/>
    </location>
</feature>
<keyword evidence="2" id="KW-1133">Transmembrane helix</keyword>
<keyword evidence="5" id="KW-1185">Reference proteome</keyword>
<sequence length="348" mass="38515">MRSFAVVLSLALVASANYISQGWQPGQAVTTKPAAATTTSGFDPKRRPGATPAATPVASGPESSFWTKLFAEGPLGNLLQSKGVNVSAAIEKARISEEWDLRIPIIYDENYAEIITNETMTAEEEKQRVWFIVVSGGPHGNAISQYVDKQFDECYNITQIENDLPHVRFARINYMEVTYITTKWGLWKAPALVVLTDRGKTLRFYYSSTLNTKAATLHRFLLQEAWKDTEPWATQYAPGGEREYMMEFVAIWMMKGYRLFNAVPRFVFLMATGGLTSVILSFLHRGGSDKKAQPAPRPPPVKRANLRRVPATIIDPNETASASDSGTPAPDSKAPSTHAPKKRKGGKK</sequence>
<feature type="transmembrane region" description="Helical" evidence="2">
    <location>
        <begin position="263"/>
        <end position="283"/>
    </location>
</feature>
<evidence type="ECO:0000256" key="2">
    <source>
        <dbReference type="SAM" id="Phobius"/>
    </source>
</evidence>
<dbReference type="InParanoid" id="A0A165QWA6"/>
<keyword evidence="2" id="KW-0472">Membrane</keyword>
<dbReference type="Proteomes" id="UP000077266">
    <property type="component" value="Unassembled WGS sequence"/>
</dbReference>
<evidence type="ECO:0000313" key="4">
    <source>
        <dbReference type="EMBL" id="KZW04157.1"/>
    </source>
</evidence>
<name>A0A165QWA6_EXIGL</name>
<organism evidence="4 5">
    <name type="scientific">Exidia glandulosa HHB12029</name>
    <dbReference type="NCBI Taxonomy" id="1314781"/>
    <lineage>
        <taxon>Eukaryota</taxon>
        <taxon>Fungi</taxon>
        <taxon>Dikarya</taxon>
        <taxon>Basidiomycota</taxon>
        <taxon>Agaricomycotina</taxon>
        <taxon>Agaricomycetes</taxon>
        <taxon>Auriculariales</taxon>
        <taxon>Exidiaceae</taxon>
        <taxon>Exidia</taxon>
    </lineage>
</organism>
<feature type="region of interest" description="Disordered" evidence="1">
    <location>
        <begin position="29"/>
        <end position="61"/>
    </location>
</feature>
<feature type="compositionally biased region" description="Basic residues" evidence="1">
    <location>
        <begin position="339"/>
        <end position="348"/>
    </location>
</feature>
<dbReference type="AlphaFoldDB" id="A0A165QWA6"/>
<feature type="compositionally biased region" description="Low complexity" evidence="1">
    <location>
        <begin position="29"/>
        <end position="39"/>
    </location>
</feature>
<evidence type="ECO:0000256" key="1">
    <source>
        <dbReference type="SAM" id="MobiDB-lite"/>
    </source>
</evidence>
<gene>
    <name evidence="4" type="ORF">EXIGLDRAFT_716157</name>
</gene>
<reference evidence="4 5" key="1">
    <citation type="journal article" date="2016" name="Mol. Biol. Evol.">
        <title>Comparative Genomics of Early-Diverging Mushroom-Forming Fungi Provides Insights into the Origins of Lignocellulose Decay Capabilities.</title>
        <authorList>
            <person name="Nagy L.G."/>
            <person name="Riley R."/>
            <person name="Tritt A."/>
            <person name="Adam C."/>
            <person name="Daum C."/>
            <person name="Floudas D."/>
            <person name="Sun H."/>
            <person name="Yadav J.S."/>
            <person name="Pangilinan J."/>
            <person name="Larsson K.H."/>
            <person name="Matsuura K."/>
            <person name="Barry K."/>
            <person name="Labutti K."/>
            <person name="Kuo R."/>
            <person name="Ohm R.A."/>
            <person name="Bhattacharya S.S."/>
            <person name="Shirouzu T."/>
            <person name="Yoshinaga Y."/>
            <person name="Martin F.M."/>
            <person name="Grigoriev I.V."/>
            <person name="Hibbett D.S."/>
        </authorList>
    </citation>
    <scope>NUCLEOTIDE SEQUENCE [LARGE SCALE GENOMIC DNA]</scope>
    <source>
        <strain evidence="4 5">HHB12029</strain>
    </source>
</reference>
<evidence type="ECO:0008006" key="6">
    <source>
        <dbReference type="Google" id="ProtNLM"/>
    </source>
</evidence>
<proteinExistence type="predicted"/>
<protein>
    <recommendedName>
        <fullName evidence="6">Thioredoxin-like fold domain-containing protein</fullName>
    </recommendedName>
</protein>
<evidence type="ECO:0000256" key="3">
    <source>
        <dbReference type="SAM" id="SignalP"/>
    </source>
</evidence>
<dbReference type="OrthoDB" id="2502001at2759"/>